<keyword evidence="10" id="KW-1185">Reference proteome</keyword>
<protein>
    <submittedName>
        <fullName evidence="11">Potential DNA-binding domain-containing protein</fullName>
    </submittedName>
</protein>
<evidence type="ECO:0000256" key="3">
    <source>
        <dbReference type="ARBA" id="ARBA00009052"/>
    </source>
</evidence>
<reference evidence="11" key="1">
    <citation type="submission" date="2022-11" db="UniProtKB">
        <authorList>
            <consortium name="WormBaseParasite"/>
        </authorList>
    </citation>
    <scope>IDENTIFICATION</scope>
</reference>
<comment type="similarity">
    <text evidence="3">Belongs to the CCDC85 family.</text>
</comment>
<keyword evidence="4" id="KW-0965">Cell junction</keyword>
<dbReference type="InterPro" id="IPR025927">
    <property type="entry name" value="Znf_KANL2-like"/>
</dbReference>
<evidence type="ECO:0000256" key="6">
    <source>
        <dbReference type="ARBA" id="ARBA00023242"/>
    </source>
</evidence>
<feature type="compositionally biased region" description="Polar residues" evidence="8">
    <location>
        <begin position="132"/>
        <end position="148"/>
    </location>
</feature>
<keyword evidence="5 7" id="KW-0175">Coiled coil</keyword>
<name>A0A914BZ39_9BILA</name>
<feature type="compositionally biased region" description="Basic and acidic residues" evidence="8">
    <location>
        <begin position="491"/>
        <end position="501"/>
    </location>
</feature>
<dbReference type="PANTHER" id="PTHR13546:SF15">
    <property type="entry name" value="CCDC85"/>
    <property type="match status" value="1"/>
</dbReference>
<feature type="region of interest" description="Disordered" evidence="8">
    <location>
        <begin position="124"/>
        <end position="156"/>
    </location>
</feature>
<feature type="region of interest" description="Disordered" evidence="8">
    <location>
        <begin position="547"/>
        <end position="585"/>
    </location>
</feature>
<evidence type="ECO:0000256" key="1">
    <source>
        <dbReference type="ARBA" id="ARBA00004123"/>
    </source>
</evidence>
<feature type="coiled-coil region" evidence="7">
    <location>
        <begin position="3"/>
        <end position="37"/>
    </location>
</feature>
<evidence type="ECO:0000313" key="11">
    <source>
        <dbReference type="WBParaSite" id="ACRNAN_Path_1332.g5236.t3"/>
    </source>
</evidence>
<accession>A0A914BZ39</accession>
<feature type="domain" description="KANL2-like probable zinc-finger" evidence="9">
    <location>
        <begin position="283"/>
        <end position="336"/>
    </location>
</feature>
<feature type="region of interest" description="Disordered" evidence="8">
    <location>
        <begin position="606"/>
        <end position="645"/>
    </location>
</feature>
<sequence>MLVADANRRVEMHLNEIRMLKEDNKALKTHNKELRDLCVSLDDDRQKIKRLSKEWQKFGRYTSELMKQEINAYQSRMQEYEQKQQQLLSENEELKRLCLYLDEQRQAILTQVAERQNMFLDENSSDAGCGSSARSSDSEQCNGHCNENLSKDQEKRNSGMDYKFNHEQEKALRMITQQMQTSLTIDSNLDTTVTTSSQQTHHDRLFNYIQSLENRIKLLEQSQSNMQLHDGHFSRSHSRVTGSDREDSPSYFNSNTSFRDGMQEWSASPGPVDSMMVEESRQIGCENPCLPYANHCPEHIGYNVDQKMFRYCSVSVCGRPVLSADAFVTGGLCIAHYEQNKALTERKPMEIPAQASCVNMTSVRYANVVGIGQVSTPVQHFPSVCQTVLPPPSHHGFYPHDQSMVQNGHTENSNDNSNVVEGDVSLASVANDLGFDGRELNAISETDESAATAVFVMSDDLDPSVGHLEVRTLGPIDEEDAETETIVQSPENKEKPIEINEKSSVPPEKPARRRDRNRYMSEPLMEFERKSSEEPIWVTEREIHLTVPDSGVESQESKRNSDLSGSSAEHADNEGDSSVDVPELPPRMRLIGESGRLSLCSSNLSLDNFSNSSRHSNSSIKTVETNRSLPDELPNFRTKGAPPPYNHNHLRIKPGLPTIAGVNLRANLPRRHTSSLAEAVKILRVHEKAAEENMRELNEHETAIVHQMCQVAWNSLDRKTQTPKKEENLKDLGFSAHITAV</sequence>
<dbReference type="WBParaSite" id="ACRNAN_Path_1332.g5236.t3">
    <property type="protein sequence ID" value="ACRNAN_Path_1332.g5236.t3"/>
    <property type="gene ID" value="ACRNAN_Path_1332.g5236"/>
</dbReference>
<feature type="region of interest" description="Disordered" evidence="8">
    <location>
        <begin position="474"/>
        <end position="533"/>
    </location>
</feature>
<evidence type="ECO:0000313" key="10">
    <source>
        <dbReference type="Proteomes" id="UP000887540"/>
    </source>
</evidence>
<evidence type="ECO:0000256" key="8">
    <source>
        <dbReference type="SAM" id="MobiDB-lite"/>
    </source>
</evidence>
<evidence type="ECO:0000256" key="7">
    <source>
        <dbReference type="SAM" id="Coils"/>
    </source>
</evidence>
<comment type="subcellular location">
    <subcellularLocation>
        <location evidence="2">Cell junction</location>
        <location evidence="2">Adherens junction</location>
    </subcellularLocation>
    <subcellularLocation>
        <location evidence="1">Nucleus</location>
    </subcellularLocation>
</comment>
<dbReference type="GO" id="GO:0005634">
    <property type="term" value="C:nucleus"/>
    <property type="evidence" value="ECO:0007669"/>
    <property type="project" value="UniProtKB-SubCell"/>
</dbReference>
<dbReference type="AlphaFoldDB" id="A0A914BZ39"/>
<dbReference type="PANTHER" id="PTHR13546">
    <property type="entry name" value="RE60986P"/>
    <property type="match status" value="1"/>
</dbReference>
<dbReference type="InterPro" id="IPR019359">
    <property type="entry name" value="CCDC85"/>
</dbReference>
<dbReference type="GO" id="GO:0005912">
    <property type="term" value="C:adherens junction"/>
    <property type="evidence" value="ECO:0007669"/>
    <property type="project" value="UniProtKB-SubCell"/>
</dbReference>
<feature type="coiled-coil region" evidence="7">
    <location>
        <begin position="63"/>
        <end position="97"/>
    </location>
</feature>
<proteinExistence type="inferred from homology"/>
<evidence type="ECO:0000256" key="2">
    <source>
        <dbReference type="ARBA" id="ARBA00004536"/>
    </source>
</evidence>
<dbReference type="Proteomes" id="UP000887540">
    <property type="component" value="Unplaced"/>
</dbReference>
<evidence type="ECO:0000256" key="4">
    <source>
        <dbReference type="ARBA" id="ARBA00022949"/>
    </source>
</evidence>
<feature type="compositionally biased region" description="Low complexity" evidence="8">
    <location>
        <begin position="606"/>
        <end position="619"/>
    </location>
</feature>
<dbReference type="Pfam" id="PF13891">
    <property type="entry name" value="zf-C3HC3H_KANSL2"/>
    <property type="match status" value="1"/>
</dbReference>
<organism evidence="10 11">
    <name type="scientific">Acrobeloides nanus</name>
    <dbReference type="NCBI Taxonomy" id="290746"/>
    <lineage>
        <taxon>Eukaryota</taxon>
        <taxon>Metazoa</taxon>
        <taxon>Ecdysozoa</taxon>
        <taxon>Nematoda</taxon>
        <taxon>Chromadorea</taxon>
        <taxon>Rhabditida</taxon>
        <taxon>Tylenchina</taxon>
        <taxon>Cephalobomorpha</taxon>
        <taxon>Cephaloboidea</taxon>
        <taxon>Cephalobidae</taxon>
        <taxon>Acrobeloides</taxon>
    </lineage>
</organism>
<evidence type="ECO:0000259" key="9">
    <source>
        <dbReference type="Pfam" id="PF13891"/>
    </source>
</evidence>
<keyword evidence="6" id="KW-0539">Nucleus</keyword>
<feature type="coiled-coil region" evidence="7">
    <location>
        <begin position="202"/>
        <end position="229"/>
    </location>
</feature>
<dbReference type="Pfam" id="PF10226">
    <property type="entry name" value="CCDC85"/>
    <property type="match status" value="1"/>
</dbReference>
<evidence type="ECO:0000256" key="5">
    <source>
        <dbReference type="ARBA" id="ARBA00023054"/>
    </source>
</evidence>